<dbReference type="STRING" id="39480.EUAN_19680"/>
<dbReference type="RefSeq" id="WP_071064086.1">
    <property type="nucleotide sequence ID" value="NZ_MKIE01000009.1"/>
</dbReference>
<dbReference type="InterPro" id="IPR003660">
    <property type="entry name" value="HAMP_dom"/>
</dbReference>
<dbReference type="AlphaFoldDB" id="A0A1S1V537"/>
<evidence type="ECO:0000256" key="1">
    <source>
        <dbReference type="ARBA" id="ARBA00023224"/>
    </source>
</evidence>
<keyword evidence="9" id="KW-1185">Reference proteome</keyword>
<dbReference type="GO" id="GO:0016020">
    <property type="term" value="C:membrane"/>
    <property type="evidence" value="ECO:0007669"/>
    <property type="project" value="InterPro"/>
</dbReference>
<evidence type="ECO:0000256" key="5">
    <source>
        <dbReference type="SAM" id="Phobius"/>
    </source>
</evidence>
<dbReference type="SUPFAM" id="SSF58104">
    <property type="entry name" value="Methyl-accepting chemotaxis protein (MCP) signaling domain"/>
    <property type="match status" value="1"/>
</dbReference>
<protein>
    <submittedName>
        <fullName evidence="8">Putative methyl-accepting chemotaxis protein YoaH</fullName>
    </submittedName>
</protein>
<organism evidence="8 9">
    <name type="scientific">Andreesenia angusta</name>
    <dbReference type="NCBI Taxonomy" id="39480"/>
    <lineage>
        <taxon>Bacteria</taxon>
        <taxon>Bacillati</taxon>
        <taxon>Bacillota</taxon>
        <taxon>Tissierellia</taxon>
        <taxon>Tissierellales</taxon>
        <taxon>Gottschalkiaceae</taxon>
        <taxon>Andreesenia</taxon>
    </lineage>
</organism>
<dbReference type="Gene3D" id="1.10.287.950">
    <property type="entry name" value="Methyl-accepting chemotaxis protein"/>
    <property type="match status" value="1"/>
</dbReference>
<dbReference type="PROSITE" id="PS50111">
    <property type="entry name" value="CHEMOTAXIS_TRANSDUC_2"/>
    <property type="match status" value="1"/>
</dbReference>
<evidence type="ECO:0000259" key="6">
    <source>
        <dbReference type="PROSITE" id="PS50111"/>
    </source>
</evidence>
<dbReference type="EMBL" id="MKIE01000009">
    <property type="protein sequence ID" value="OHW61648.1"/>
    <property type="molecule type" value="Genomic_DNA"/>
</dbReference>
<dbReference type="PANTHER" id="PTHR32089">
    <property type="entry name" value="METHYL-ACCEPTING CHEMOTAXIS PROTEIN MCPB"/>
    <property type="match status" value="1"/>
</dbReference>
<comment type="caution">
    <text evidence="8">The sequence shown here is derived from an EMBL/GenBank/DDBJ whole genome shotgun (WGS) entry which is preliminary data.</text>
</comment>
<dbReference type="CDD" id="cd06225">
    <property type="entry name" value="HAMP"/>
    <property type="match status" value="1"/>
</dbReference>
<feature type="domain" description="Methyl-accepting transducer" evidence="6">
    <location>
        <begin position="285"/>
        <end position="543"/>
    </location>
</feature>
<name>A0A1S1V537_9FIRM</name>
<dbReference type="PANTHER" id="PTHR32089:SF112">
    <property type="entry name" value="LYSOZYME-LIKE PROTEIN-RELATED"/>
    <property type="match status" value="1"/>
</dbReference>
<dbReference type="Proteomes" id="UP000180254">
    <property type="component" value="Unassembled WGS sequence"/>
</dbReference>
<feature type="transmembrane region" description="Helical" evidence="5">
    <location>
        <begin position="196"/>
        <end position="216"/>
    </location>
</feature>
<keyword evidence="5" id="KW-1133">Transmembrane helix</keyword>
<dbReference type="Pfam" id="PF00015">
    <property type="entry name" value="MCPsignal"/>
    <property type="match status" value="1"/>
</dbReference>
<feature type="coiled-coil region" evidence="4">
    <location>
        <begin position="148"/>
        <end position="178"/>
    </location>
</feature>
<dbReference type="InterPro" id="IPR004089">
    <property type="entry name" value="MCPsignal_dom"/>
</dbReference>
<comment type="similarity">
    <text evidence="2">Belongs to the methyl-accepting chemotaxis (MCP) protein family.</text>
</comment>
<reference evidence="8 9" key="1">
    <citation type="submission" date="2016-09" db="EMBL/GenBank/DDBJ databases">
        <title>Genome sequence of Eubacterium angustum.</title>
        <authorList>
            <person name="Poehlein A."/>
            <person name="Daniel R."/>
        </authorList>
    </citation>
    <scope>NUCLEOTIDE SEQUENCE [LARGE SCALE GENOMIC DNA]</scope>
    <source>
        <strain evidence="8 9">DSM 1989</strain>
    </source>
</reference>
<evidence type="ECO:0000313" key="9">
    <source>
        <dbReference type="Proteomes" id="UP000180254"/>
    </source>
</evidence>
<dbReference type="SMART" id="SM00304">
    <property type="entry name" value="HAMP"/>
    <property type="match status" value="2"/>
</dbReference>
<keyword evidence="1 3" id="KW-0807">Transducer</keyword>
<evidence type="ECO:0000313" key="8">
    <source>
        <dbReference type="EMBL" id="OHW61648.1"/>
    </source>
</evidence>
<dbReference type="GO" id="GO:0007165">
    <property type="term" value="P:signal transduction"/>
    <property type="evidence" value="ECO:0007669"/>
    <property type="project" value="UniProtKB-KW"/>
</dbReference>
<sequence length="579" mass="62734">MISSFNNLKTRTKIVSGFILLAVITAVVGVYSVSTIEGISANLDSIYEERMLPNAIIGEVQTNQADARFEVSQIIFKALSGNIQPSDIQASKEKIGKLAETNNGLIEQYNSTDHSEAEIELLDSFLNTNSEYREFRDEVYSLLEQGKYEEAIKLNQEAASKRESAEQILRDLKELNGKLGGELKEKSDAHAARGRAIAVSATIVSIILAVAIGFVISRSIVSGLKAGVEHSEKLANGDFSSSIDEKYVSRKDEIGELSKSFELMTQNLKGLIMTISENSMDVSSSSEELSATVEEINGQVQSVGSATQEIAAGMEQTSAAIEEIGASGYQISSLSSALVEDAVNGNENAIEISRRAEDMKSNAETSKKEAYSIYIERQKEIKNSIEKSAVVGEIKVMSDSIQAISEQINLLALNAAIEAARAGEYGKGFAVVADEIRKLAEASTSTVDQINSMVGEVNTAFNELSNGSEKLLEFIDNKVIADYDTLAEVGEKYLEDATFVKNSMDTFNRRASEINESISQINESIESVSSAVEEATASSMEISNNMTEVTRSIDEVSKVAESQAELSEGLNINMSKFTV</sequence>
<keyword evidence="4" id="KW-0175">Coiled coil</keyword>
<dbReference type="Pfam" id="PF12729">
    <property type="entry name" value="4HB_MCP_1"/>
    <property type="match status" value="1"/>
</dbReference>
<accession>A0A1S1V537</accession>
<dbReference type="InterPro" id="IPR024478">
    <property type="entry name" value="HlyB_4HB_MCP"/>
</dbReference>
<evidence type="ECO:0000256" key="3">
    <source>
        <dbReference type="PROSITE-ProRule" id="PRU00284"/>
    </source>
</evidence>
<dbReference type="PROSITE" id="PS50885">
    <property type="entry name" value="HAMP"/>
    <property type="match status" value="1"/>
</dbReference>
<gene>
    <name evidence="8" type="primary">yoaH_2</name>
    <name evidence="8" type="ORF">EUAN_19680</name>
</gene>
<keyword evidence="5" id="KW-0472">Membrane</keyword>
<feature type="transmembrane region" description="Helical" evidence="5">
    <location>
        <begin position="14"/>
        <end position="33"/>
    </location>
</feature>
<proteinExistence type="inferred from homology"/>
<evidence type="ECO:0000256" key="2">
    <source>
        <dbReference type="ARBA" id="ARBA00029447"/>
    </source>
</evidence>
<evidence type="ECO:0000259" key="7">
    <source>
        <dbReference type="PROSITE" id="PS50885"/>
    </source>
</evidence>
<feature type="domain" description="HAMP" evidence="7">
    <location>
        <begin position="218"/>
        <end position="273"/>
    </location>
</feature>
<keyword evidence="5" id="KW-0812">Transmembrane</keyword>
<evidence type="ECO:0000256" key="4">
    <source>
        <dbReference type="SAM" id="Coils"/>
    </source>
</evidence>
<dbReference type="Pfam" id="PF00672">
    <property type="entry name" value="HAMP"/>
    <property type="match status" value="1"/>
</dbReference>
<dbReference type="SMART" id="SM00283">
    <property type="entry name" value="MA"/>
    <property type="match status" value="1"/>
</dbReference>